<dbReference type="AlphaFoldDB" id="A0AAV4EV32"/>
<keyword evidence="1" id="KW-0732">Signal</keyword>
<dbReference type="EMBL" id="BMAT01003902">
    <property type="protein sequence ID" value="GFR64569.1"/>
    <property type="molecule type" value="Genomic_DNA"/>
</dbReference>
<feature type="signal peptide" evidence="1">
    <location>
        <begin position="1"/>
        <end position="27"/>
    </location>
</feature>
<evidence type="ECO:0000256" key="1">
    <source>
        <dbReference type="SAM" id="SignalP"/>
    </source>
</evidence>
<evidence type="ECO:0008006" key="4">
    <source>
        <dbReference type="Google" id="ProtNLM"/>
    </source>
</evidence>
<dbReference type="Proteomes" id="UP000762676">
    <property type="component" value="Unassembled WGS sequence"/>
</dbReference>
<evidence type="ECO:0000313" key="2">
    <source>
        <dbReference type="EMBL" id="GFR64569.1"/>
    </source>
</evidence>
<protein>
    <recommendedName>
        <fullName evidence="4">Secreted protein</fullName>
    </recommendedName>
</protein>
<comment type="caution">
    <text evidence="2">The sequence shown here is derived from an EMBL/GenBank/DDBJ whole genome shotgun (WGS) entry which is preliminary data.</text>
</comment>
<evidence type="ECO:0000313" key="3">
    <source>
        <dbReference type="Proteomes" id="UP000762676"/>
    </source>
</evidence>
<reference evidence="2 3" key="1">
    <citation type="journal article" date="2021" name="Elife">
        <title>Chloroplast acquisition without the gene transfer in kleptoplastic sea slugs, Plakobranchus ocellatus.</title>
        <authorList>
            <person name="Maeda T."/>
            <person name="Takahashi S."/>
            <person name="Yoshida T."/>
            <person name="Shimamura S."/>
            <person name="Takaki Y."/>
            <person name="Nagai Y."/>
            <person name="Toyoda A."/>
            <person name="Suzuki Y."/>
            <person name="Arimoto A."/>
            <person name="Ishii H."/>
            <person name="Satoh N."/>
            <person name="Nishiyama T."/>
            <person name="Hasebe M."/>
            <person name="Maruyama T."/>
            <person name="Minagawa J."/>
            <person name="Obokata J."/>
            <person name="Shigenobu S."/>
        </authorList>
    </citation>
    <scope>NUCLEOTIDE SEQUENCE [LARGE SCALE GENOMIC DNA]</scope>
</reference>
<organism evidence="2 3">
    <name type="scientific">Elysia marginata</name>
    <dbReference type="NCBI Taxonomy" id="1093978"/>
    <lineage>
        <taxon>Eukaryota</taxon>
        <taxon>Metazoa</taxon>
        <taxon>Spiralia</taxon>
        <taxon>Lophotrochozoa</taxon>
        <taxon>Mollusca</taxon>
        <taxon>Gastropoda</taxon>
        <taxon>Heterobranchia</taxon>
        <taxon>Euthyneura</taxon>
        <taxon>Panpulmonata</taxon>
        <taxon>Sacoglossa</taxon>
        <taxon>Placobranchoidea</taxon>
        <taxon>Plakobranchidae</taxon>
        <taxon>Elysia</taxon>
    </lineage>
</organism>
<gene>
    <name evidence="2" type="ORF">ElyMa_001925700</name>
</gene>
<accession>A0AAV4EV32</accession>
<keyword evidence="3" id="KW-1185">Reference proteome</keyword>
<feature type="chain" id="PRO_5043774967" description="Secreted protein" evidence="1">
    <location>
        <begin position="28"/>
        <end position="101"/>
    </location>
</feature>
<proteinExistence type="predicted"/>
<name>A0AAV4EV32_9GAST</name>
<sequence>MHNGGPAFFNGVHWLTLTILSLRSSTGHTNASHSNFEDDRWCFGSTTTTVPGWLSRRALCRVLLLEQNPRYRTPWRNLWRRDKNEKKTWIFVVSSITISPE</sequence>